<accession>A0A3P7J4M6</accession>
<evidence type="ECO:0000313" key="1">
    <source>
        <dbReference type="EMBL" id="VDM72814.1"/>
    </source>
</evidence>
<protein>
    <submittedName>
        <fullName evidence="1">Uncharacterized protein</fullName>
    </submittedName>
</protein>
<sequence>MTISQGTKATESKREAKLRKLRKIQENPRSSQVCSTLRSLPPAMGVPAAMIKSSANDISASLPAAHVSSTIKEMVLTTDEDYLMTKDERTQHQMEAMVVWCAMMLRSQSEDDELDIGSTKQGIDAGYYGVY</sequence>
<dbReference type="EMBL" id="UYYB01027371">
    <property type="protein sequence ID" value="VDM72814.1"/>
    <property type="molecule type" value="Genomic_DNA"/>
</dbReference>
<dbReference type="AlphaFoldDB" id="A0A3P7J4M6"/>
<gene>
    <name evidence="1" type="ORF">SVUK_LOCUS7812</name>
</gene>
<organism evidence="1 2">
    <name type="scientific">Strongylus vulgaris</name>
    <name type="common">Blood worm</name>
    <dbReference type="NCBI Taxonomy" id="40348"/>
    <lineage>
        <taxon>Eukaryota</taxon>
        <taxon>Metazoa</taxon>
        <taxon>Ecdysozoa</taxon>
        <taxon>Nematoda</taxon>
        <taxon>Chromadorea</taxon>
        <taxon>Rhabditida</taxon>
        <taxon>Rhabditina</taxon>
        <taxon>Rhabditomorpha</taxon>
        <taxon>Strongyloidea</taxon>
        <taxon>Strongylidae</taxon>
        <taxon>Strongylus</taxon>
    </lineage>
</organism>
<proteinExistence type="predicted"/>
<reference evidence="1 2" key="1">
    <citation type="submission" date="2018-11" db="EMBL/GenBank/DDBJ databases">
        <authorList>
            <consortium name="Pathogen Informatics"/>
        </authorList>
    </citation>
    <scope>NUCLEOTIDE SEQUENCE [LARGE SCALE GENOMIC DNA]</scope>
</reference>
<keyword evidence="2" id="KW-1185">Reference proteome</keyword>
<name>A0A3P7J4M6_STRVU</name>
<evidence type="ECO:0000313" key="2">
    <source>
        <dbReference type="Proteomes" id="UP000270094"/>
    </source>
</evidence>
<dbReference type="Proteomes" id="UP000270094">
    <property type="component" value="Unassembled WGS sequence"/>
</dbReference>
<dbReference type="OrthoDB" id="5870774at2759"/>